<keyword evidence="2" id="KW-1185">Reference proteome</keyword>
<organism evidence="1 2">
    <name type="scientific">Halomicronema hongdechloris C2206</name>
    <dbReference type="NCBI Taxonomy" id="1641165"/>
    <lineage>
        <taxon>Bacteria</taxon>
        <taxon>Bacillati</taxon>
        <taxon>Cyanobacteriota</taxon>
        <taxon>Cyanophyceae</taxon>
        <taxon>Nodosilineales</taxon>
        <taxon>Nodosilineaceae</taxon>
        <taxon>Halomicronema</taxon>
    </lineage>
</organism>
<dbReference type="EMBL" id="CP021983">
    <property type="protein sequence ID" value="ASC70493.1"/>
    <property type="molecule type" value="Genomic_DNA"/>
</dbReference>
<dbReference type="Proteomes" id="UP000191901">
    <property type="component" value="Chromosome"/>
</dbReference>
<evidence type="ECO:0008006" key="3">
    <source>
        <dbReference type="Google" id="ProtNLM"/>
    </source>
</evidence>
<protein>
    <recommendedName>
        <fullName evidence="3">Sulphur transport domain-containing protein</fullName>
    </recommendedName>
</protein>
<evidence type="ECO:0000313" key="2">
    <source>
        <dbReference type="Proteomes" id="UP000191901"/>
    </source>
</evidence>
<accession>A0A1Z3HJM6</accession>
<reference evidence="1 2" key="1">
    <citation type="journal article" date="2016" name="Biochim. Biophys. Acta">
        <title>Characterization of red-shifted phycobilisomes isolated from the chlorophyll f-containing cyanobacterium Halomicronema hongdechloris.</title>
        <authorList>
            <person name="Li Y."/>
            <person name="Lin Y."/>
            <person name="Garvey C.J."/>
            <person name="Birch D."/>
            <person name="Corkery R.W."/>
            <person name="Loughlin P.C."/>
            <person name="Scheer H."/>
            <person name="Willows R.D."/>
            <person name="Chen M."/>
        </authorList>
    </citation>
    <scope>NUCLEOTIDE SEQUENCE [LARGE SCALE GENOMIC DNA]</scope>
    <source>
        <strain evidence="1 2">C2206</strain>
    </source>
</reference>
<proteinExistence type="predicted"/>
<evidence type="ECO:0000313" key="1">
    <source>
        <dbReference type="EMBL" id="ASC70493.1"/>
    </source>
</evidence>
<name>A0A1Z3HJM6_9CYAN</name>
<sequence>MIWGGLLVGIGTRLGNGCTSGYGVCGLLWLLPQHLAGNGDGFGIFLPGVGMLELASLKGDDWNAG</sequence>
<dbReference type="AlphaFoldDB" id="A0A1Z3HJM6"/>
<dbReference type="KEGG" id="hhg:XM38_014320"/>
<gene>
    <name evidence="1" type="ORF">XM38_014320</name>
</gene>